<dbReference type="InterPro" id="IPR013611">
    <property type="entry name" value="Transp-assoc_OB_typ2"/>
</dbReference>
<dbReference type="EMBL" id="AUZY01002376">
    <property type="protein sequence ID" value="EQD72318.1"/>
    <property type="molecule type" value="Genomic_DNA"/>
</dbReference>
<feature type="non-terminal residue" evidence="4">
    <location>
        <position position="1"/>
    </location>
</feature>
<organism evidence="4">
    <name type="scientific">mine drainage metagenome</name>
    <dbReference type="NCBI Taxonomy" id="410659"/>
    <lineage>
        <taxon>unclassified sequences</taxon>
        <taxon>metagenomes</taxon>
        <taxon>ecological metagenomes</taxon>
    </lineage>
</organism>
<proteinExistence type="predicted"/>
<reference evidence="4" key="2">
    <citation type="journal article" date="2014" name="ISME J.">
        <title>Microbial stratification in low pH oxic and suboxic macroscopic growths along an acid mine drainage.</title>
        <authorList>
            <person name="Mendez-Garcia C."/>
            <person name="Mesa V."/>
            <person name="Sprenger R.R."/>
            <person name="Richter M."/>
            <person name="Diez M.S."/>
            <person name="Solano J."/>
            <person name="Bargiela R."/>
            <person name="Golyshina O.V."/>
            <person name="Manteca A."/>
            <person name="Ramos J.L."/>
            <person name="Gallego J.R."/>
            <person name="Llorente I."/>
            <person name="Martins Dos Santos V.A."/>
            <person name="Jensen O.N."/>
            <person name="Pelaez A.I."/>
            <person name="Sanchez J."/>
            <person name="Ferrer M."/>
        </authorList>
    </citation>
    <scope>NUCLEOTIDE SEQUENCE</scope>
</reference>
<dbReference type="InterPro" id="IPR050093">
    <property type="entry name" value="ABC_SmlMolc_Importer"/>
</dbReference>
<dbReference type="GO" id="GO:0005524">
    <property type="term" value="F:ATP binding"/>
    <property type="evidence" value="ECO:0007669"/>
    <property type="project" value="InterPro"/>
</dbReference>
<dbReference type="Pfam" id="PF00005">
    <property type="entry name" value="ABC_tran"/>
    <property type="match status" value="1"/>
</dbReference>
<evidence type="ECO:0000259" key="3">
    <source>
        <dbReference type="Pfam" id="PF08402"/>
    </source>
</evidence>
<dbReference type="Pfam" id="PF08402">
    <property type="entry name" value="TOBE_2"/>
    <property type="match status" value="1"/>
</dbReference>
<dbReference type="InterPro" id="IPR027417">
    <property type="entry name" value="P-loop_NTPase"/>
</dbReference>
<protein>
    <submittedName>
        <fullName evidence="4">ABC transporter-like domain protein</fullName>
    </submittedName>
</protein>
<dbReference type="PANTHER" id="PTHR42781">
    <property type="entry name" value="SPERMIDINE/PUTRESCINE IMPORT ATP-BINDING PROTEIN POTA"/>
    <property type="match status" value="1"/>
</dbReference>
<name>T1BUP9_9ZZZZ</name>
<dbReference type="AlphaFoldDB" id="T1BUP9"/>
<sequence length="197" mass="20992">ELLDRRPGEISGGERQRVALARALAARPRVLLLDEPFNALDATIRANLRADFRSVLSAAGVAVLLVTHDRAEGLFLGDRVALLFDGQLESVGPPQEVFDRPPSVRAARFLGYNVLREGGVWRAVAPRDVSFAAGATDGRTGYVVASGPVGGGSRLIVQLDSGERVEIETPAADAIPAPGRRGRVRWPAAIDLPDRAT</sequence>
<evidence type="ECO:0000259" key="2">
    <source>
        <dbReference type="Pfam" id="PF00005"/>
    </source>
</evidence>
<dbReference type="GO" id="GO:0016887">
    <property type="term" value="F:ATP hydrolysis activity"/>
    <property type="evidence" value="ECO:0007669"/>
    <property type="project" value="InterPro"/>
</dbReference>
<evidence type="ECO:0000256" key="1">
    <source>
        <dbReference type="ARBA" id="ARBA00022448"/>
    </source>
</evidence>
<gene>
    <name evidence="4" type="ORF">B1B_03826</name>
</gene>
<dbReference type="SUPFAM" id="SSF52540">
    <property type="entry name" value="P-loop containing nucleoside triphosphate hydrolases"/>
    <property type="match status" value="1"/>
</dbReference>
<evidence type="ECO:0000313" key="4">
    <source>
        <dbReference type="EMBL" id="EQD72318.1"/>
    </source>
</evidence>
<comment type="caution">
    <text evidence="4">The sequence shown here is derived from an EMBL/GenBank/DDBJ whole genome shotgun (WGS) entry which is preliminary data.</text>
</comment>
<feature type="domain" description="Transport-associated OB type 2" evidence="3">
    <location>
        <begin position="128"/>
        <end position="189"/>
    </location>
</feature>
<dbReference type="Gene3D" id="3.40.50.300">
    <property type="entry name" value="P-loop containing nucleotide triphosphate hydrolases"/>
    <property type="match status" value="1"/>
</dbReference>
<dbReference type="GO" id="GO:0022857">
    <property type="term" value="F:transmembrane transporter activity"/>
    <property type="evidence" value="ECO:0007669"/>
    <property type="project" value="InterPro"/>
</dbReference>
<reference evidence="4" key="1">
    <citation type="submission" date="2013-08" db="EMBL/GenBank/DDBJ databases">
        <authorList>
            <person name="Mendez C."/>
            <person name="Richter M."/>
            <person name="Ferrer M."/>
            <person name="Sanchez J."/>
        </authorList>
    </citation>
    <scope>NUCLEOTIDE SEQUENCE</scope>
</reference>
<dbReference type="GO" id="GO:0043190">
    <property type="term" value="C:ATP-binding cassette (ABC) transporter complex"/>
    <property type="evidence" value="ECO:0007669"/>
    <property type="project" value="InterPro"/>
</dbReference>
<dbReference type="PANTHER" id="PTHR42781:SF4">
    <property type="entry name" value="SPERMIDINE_PUTRESCINE IMPORT ATP-BINDING PROTEIN POTA"/>
    <property type="match status" value="1"/>
</dbReference>
<keyword evidence="1" id="KW-0813">Transport</keyword>
<accession>T1BUP9</accession>
<feature type="domain" description="ABC transporter" evidence="2">
    <location>
        <begin position="3"/>
        <end position="38"/>
    </location>
</feature>
<dbReference type="InterPro" id="IPR003439">
    <property type="entry name" value="ABC_transporter-like_ATP-bd"/>
</dbReference>